<dbReference type="Ensembl" id="ENSBJAT00000017218.1">
    <property type="protein sequence ID" value="ENSBJAP00000016761.1"/>
    <property type="gene ID" value="ENSBJAG00000011074.1"/>
</dbReference>
<protein>
    <submittedName>
        <fullName evidence="1">Uncharacterized protein</fullName>
    </submittedName>
</protein>
<proteinExistence type="predicted"/>
<sequence length="206" mass="22256">GIQISKEDGDGDSYSCSGLSVSALITQGCGGSPTQPRGRVPSGSIASPLKACMVSKGKVLLRYPNPAALGRWMDGSSRLCLILFLSRIPRLRQARLHPDLSVGEAVRPVGSRRHPLFSPSTGRGLRSPDSGFLRPVSFPTAGGDVKYQTGVDWIRDGLKERNLRPCQIKLHTSPFFPFHFFAASFSAQINLVSLLSTNETAFKGQE</sequence>
<name>A0A8C0BGQ4_9AVES</name>
<accession>A0A8C0BGQ4</accession>
<reference evidence="1" key="2">
    <citation type="submission" date="2025-09" db="UniProtKB">
        <authorList>
            <consortium name="Ensembl"/>
        </authorList>
    </citation>
    <scope>IDENTIFICATION</scope>
</reference>
<reference evidence="1" key="1">
    <citation type="submission" date="2025-08" db="UniProtKB">
        <authorList>
            <consortium name="Ensembl"/>
        </authorList>
    </citation>
    <scope>IDENTIFICATION</scope>
</reference>
<evidence type="ECO:0000313" key="2">
    <source>
        <dbReference type="Proteomes" id="UP000694555"/>
    </source>
</evidence>
<keyword evidence="2" id="KW-1185">Reference proteome</keyword>
<evidence type="ECO:0000313" key="1">
    <source>
        <dbReference type="Ensembl" id="ENSBJAP00000016761.1"/>
    </source>
</evidence>
<organism evidence="1 2">
    <name type="scientific">Buteo japonicus</name>
    <dbReference type="NCBI Taxonomy" id="224669"/>
    <lineage>
        <taxon>Eukaryota</taxon>
        <taxon>Metazoa</taxon>
        <taxon>Chordata</taxon>
        <taxon>Craniata</taxon>
        <taxon>Vertebrata</taxon>
        <taxon>Euteleostomi</taxon>
        <taxon>Archelosauria</taxon>
        <taxon>Archosauria</taxon>
        <taxon>Dinosauria</taxon>
        <taxon>Saurischia</taxon>
        <taxon>Theropoda</taxon>
        <taxon>Coelurosauria</taxon>
        <taxon>Aves</taxon>
        <taxon>Neognathae</taxon>
        <taxon>Neoaves</taxon>
        <taxon>Telluraves</taxon>
        <taxon>Accipitrimorphae</taxon>
        <taxon>Accipitriformes</taxon>
        <taxon>Accipitridae</taxon>
        <taxon>Accipitrinae</taxon>
        <taxon>Buteo</taxon>
    </lineage>
</organism>
<dbReference type="AlphaFoldDB" id="A0A8C0BGQ4"/>
<dbReference type="Proteomes" id="UP000694555">
    <property type="component" value="Unplaced"/>
</dbReference>